<proteinExistence type="predicted"/>
<evidence type="ECO:0000313" key="2">
    <source>
        <dbReference type="Proteomes" id="UP000018467"/>
    </source>
</evidence>
<accession>A0A3B1KBH5</accession>
<reference evidence="1" key="4">
    <citation type="submission" date="2025-09" db="UniProtKB">
        <authorList>
            <consortium name="Ensembl"/>
        </authorList>
    </citation>
    <scope>IDENTIFICATION</scope>
</reference>
<organism evidence="1 2">
    <name type="scientific">Astyanax mexicanus</name>
    <name type="common">Blind cave fish</name>
    <name type="synonym">Astyanax fasciatus mexicanus</name>
    <dbReference type="NCBI Taxonomy" id="7994"/>
    <lineage>
        <taxon>Eukaryota</taxon>
        <taxon>Metazoa</taxon>
        <taxon>Chordata</taxon>
        <taxon>Craniata</taxon>
        <taxon>Vertebrata</taxon>
        <taxon>Euteleostomi</taxon>
        <taxon>Actinopterygii</taxon>
        <taxon>Neopterygii</taxon>
        <taxon>Teleostei</taxon>
        <taxon>Ostariophysi</taxon>
        <taxon>Characiformes</taxon>
        <taxon>Characoidei</taxon>
        <taxon>Acestrorhamphidae</taxon>
        <taxon>Acestrorhamphinae</taxon>
        <taxon>Astyanax</taxon>
    </lineage>
</organism>
<sequence>MILDIYNLSLPVEQCSAQPTPLTSIQTLHPALYYSLTLSDFPYYTTSSLLNFPLNSFFTWTYS</sequence>
<protein>
    <submittedName>
        <fullName evidence="1">Uncharacterized protein</fullName>
    </submittedName>
</protein>
<dbReference type="Ensembl" id="ENSAMXT00000038032.1">
    <property type="protein sequence ID" value="ENSAMXP00000051788.1"/>
    <property type="gene ID" value="ENSAMXG00000038504.1"/>
</dbReference>
<reference evidence="2" key="2">
    <citation type="journal article" date="2014" name="Nat. Commun.">
        <title>The cavefish genome reveals candidate genes for eye loss.</title>
        <authorList>
            <person name="McGaugh S.E."/>
            <person name="Gross J.B."/>
            <person name="Aken B."/>
            <person name="Blin M."/>
            <person name="Borowsky R."/>
            <person name="Chalopin D."/>
            <person name="Hinaux H."/>
            <person name="Jeffery W.R."/>
            <person name="Keene A."/>
            <person name="Ma L."/>
            <person name="Minx P."/>
            <person name="Murphy D."/>
            <person name="O'Quin K.E."/>
            <person name="Retaux S."/>
            <person name="Rohner N."/>
            <person name="Searle S.M."/>
            <person name="Stahl B.A."/>
            <person name="Tabin C."/>
            <person name="Volff J.N."/>
            <person name="Yoshizawa M."/>
            <person name="Warren W.C."/>
        </authorList>
    </citation>
    <scope>NUCLEOTIDE SEQUENCE [LARGE SCALE GENOMIC DNA]</scope>
    <source>
        <strain evidence="2">female</strain>
    </source>
</reference>
<reference evidence="1" key="3">
    <citation type="submission" date="2025-08" db="UniProtKB">
        <authorList>
            <consortium name="Ensembl"/>
        </authorList>
    </citation>
    <scope>IDENTIFICATION</scope>
</reference>
<evidence type="ECO:0000313" key="1">
    <source>
        <dbReference type="Ensembl" id="ENSAMXP00000051788.1"/>
    </source>
</evidence>
<reference evidence="2" key="1">
    <citation type="submission" date="2013-03" db="EMBL/GenBank/DDBJ databases">
        <authorList>
            <person name="Jeffery W."/>
            <person name="Warren W."/>
            <person name="Wilson R.K."/>
        </authorList>
    </citation>
    <scope>NUCLEOTIDE SEQUENCE</scope>
    <source>
        <strain evidence="2">female</strain>
    </source>
</reference>
<keyword evidence="2" id="KW-1185">Reference proteome</keyword>
<dbReference type="Proteomes" id="UP000018467">
    <property type="component" value="Unassembled WGS sequence"/>
</dbReference>
<dbReference type="InParanoid" id="A0A3B1KBH5"/>
<dbReference type="AlphaFoldDB" id="A0A3B1KBH5"/>
<name>A0A3B1KBH5_ASTMX</name>